<evidence type="ECO:0000256" key="1">
    <source>
        <dbReference type="SAM" id="SignalP"/>
    </source>
</evidence>
<gene>
    <name evidence="2" type="ORF">NP493_615g00006</name>
</gene>
<evidence type="ECO:0000313" key="3">
    <source>
        <dbReference type="Proteomes" id="UP001209878"/>
    </source>
</evidence>
<dbReference type="AlphaFoldDB" id="A0AAD9KTP5"/>
<comment type="caution">
    <text evidence="2">The sequence shown here is derived from an EMBL/GenBank/DDBJ whole genome shotgun (WGS) entry which is preliminary data.</text>
</comment>
<accession>A0AAD9KTP5</accession>
<keyword evidence="1" id="KW-0732">Signal</keyword>
<evidence type="ECO:0000313" key="2">
    <source>
        <dbReference type="EMBL" id="KAK2177164.1"/>
    </source>
</evidence>
<evidence type="ECO:0008006" key="4">
    <source>
        <dbReference type="Google" id="ProtNLM"/>
    </source>
</evidence>
<name>A0AAD9KTP5_RIDPI</name>
<reference evidence="2" key="1">
    <citation type="journal article" date="2023" name="Mol. Biol. Evol.">
        <title>Third-Generation Sequencing Reveals the Adaptive Role of the Epigenome in Three Deep-Sea Polychaetes.</title>
        <authorList>
            <person name="Perez M."/>
            <person name="Aroh O."/>
            <person name="Sun Y."/>
            <person name="Lan Y."/>
            <person name="Juniper S.K."/>
            <person name="Young C.R."/>
            <person name="Angers B."/>
            <person name="Qian P.Y."/>
        </authorList>
    </citation>
    <scope>NUCLEOTIDE SEQUENCE</scope>
    <source>
        <strain evidence="2">R07B-5</strain>
    </source>
</reference>
<dbReference type="Proteomes" id="UP001209878">
    <property type="component" value="Unassembled WGS sequence"/>
</dbReference>
<dbReference type="EMBL" id="JAODUO010000615">
    <property type="protein sequence ID" value="KAK2177164.1"/>
    <property type="molecule type" value="Genomic_DNA"/>
</dbReference>
<organism evidence="2 3">
    <name type="scientific">Ridgeia piscesae</name>
    <name type="common">Tubeworm</name>
    <dbReference type="NCBI Taxonomy" id="27915"/>
    <lineage>
        <taxon>Eukaryota</taxon>
        <taxon>Metazoa</taxon>
        <taxon>Spiralia</taxon>
        <taxon>Lophotrochozoa</taxon>
        <taxon>Annelida</taxon>
        <taxon>Polychaeta</taxon>
        <taxon>Sedentaria</taxon>
        <taxon>Canalipalpata</taxon>
        <taxon>Sabellida</taxon>
        <taxon>Siboglinidae</taxon>
        <taxon>Ridgeia</taxon>
    </lineage>
</organism>
<feature type="signal peptide" evidence="1">
    <location>
        <begin position="1"/>
        <end position="25"/>
    </location>
</feature>
<sequence length="115" mass="12887">MGRWLRPQQTLLVVLHLHLQLLVFAVTLTRPRLVLTNAITGHTTVILVCRSWPRPVVLLTSRLTSTTLEAIATWWTASLVISLPNITQTLSLTLEVHPTVSWRAPTTSELHLTVP</sequence>
<proteinExistence type="predicted"/>
<keyword evidence="3" id="KW-1185">Reference proteome</keyword>
<protein>
    <recommendedName>
        <fullName evidence="4">Secreted protein</fullName>
    </recommendedName>
</protein>
<feature type="chain" id="PRO_5042076650" description="Secreted protein" evidence="1">
    <location>
        <begin position="26"/>
        <end position="115"/>
    </location>
</feature>